<dbReference type="PANTHER" id="PTHR15462:SF8">
    <property type="entry name" value="SERINE PROTEASE"/>
    <property type="match status" value="1"/>
</dbReference>
<name>A0ABS3KLS0_9PROT</name>
<sequence length="238" mass="24843">MAGLWPLCPAAAEPLIPRAELPGLGEHDARQTVDASAAPWRSLGRVQTELGQRCTGTLIAPDRVLTAAHCLTARRRDQLVQPGSVHFLLGYAAGRFQAHRRVVSFQVGPGFSPAQSGPAGADWAILRLQLPLDAPTLPLRPAAAGDQIVLGGYQQDRPEVIMADNHCQLLQMGRLAGLTVVAHGCAGTRGASGAPLLRDNGNGDWSVAGIAVAASRHQAGGIGVPAQAIRPSDTNRPP</sequence>
<dbReference type="Pfam" id="PF13365">
    <property type="entry name" value="Trypsin_2"/>
    <property type="match status" value="1"/>
</dbReference>
<dbReference type="Proteomes" id="UP001518989">
    <property type="component" value="Unassembled WGS sequence"/>
</dbReference>
<dbReference type="EMBL" id="JACTNG010000001">
    <property type="protein sequence ID" value="MBO1077900.1"/>
    <property type="molecule type" value="Genomic_DNA"/>
</dbReference>
<reference evidence="3 4" key="1">
    <citation type="submission" date="2020-09" db="EMBL/GenBank/DDBJ databases">
        <title>Roseomonas.</title>
        <authorList>
            <person name="Zhu W."/>
        </authorList>
    </citation>
    <scope>NUCLEOTIDE SEQUENCE [LARGE SCALE GENOMIC DNA]</scope>
    <source>
        <strain evidence="3 4">573</strain>
    </source>
</reference>
<dbReference type="InterPro" id="IPR050966">
    <property type="entry name" value="Glutamyl_endopeptidase"/>
</dbReference>
<organism evidence="3 4">
    <name type="scientific">Roseomonas haemaphysalidis</name>
    <dbReference type="NCBI Taxonomy" id="2768162"/>
    <lineage>
        <taxon>Bacteria</taxon>
        <taxon>Pseudomonadati</taxon>
        <taxon>Pseudomonadota</taxon>
        <taxon>Alphaproteobacteria</taxon>
        <taxon>Acetobacterales</taxon>
        <taxon>Roseomonadaceae</taxon>
        <taxon>Roseomonas</taxon>
    </lineage>
</organism>
<dbReference type="InterPro" id="IPR001254">
    <property type="entry name" value="Trypsin_dom"/>
</dbReference>
<evidence type="ECO:0000256" key="1">
    <source>
        <dbReference type="ARBA" id="ARBA00022729"/>
    </source>
</evidence>
<evidence type="ECO:0000313" key="3">
    <source>
        <dbReference type="EMBL" id="MBO1077900.1"/>
    </source>
</evidence>
<gene>
    <name evidence="3" type="ORF">IAI61_02570</name>
</gene>
<dbReference type="InterPro" id="IPR043504">
    <property type="entry name" value="Peptidase_S1_PA_chymotrypsin"/>
</dbReference>
<evidence type="ECO:0000259" key="2">
    <source>
        <dbReference type="PROSITE" id="PS50240"/>
    </source>
</evidence>
<dbReference type="PANTHER" id="PTHR15462">
    <property type="entry name" value="SERINE PROTEASE"/>
    <property type="match status" value="1"/>
</dbReference>
<dbReference type="RefSeq" id="WP_207415294.1">
    <property type="nucleotide sequence ID" value="NZ_CP061179.1"/>
</dbReference>
<dbReference type="SUPFAM" id="SSF50494">
    <property type="entry name" value="Trypsin-like serine proteases"/>
    <property type="match status" value="1"/>
</dbReference>
<keyword evidence="1" id="KW-0732">Signal</keyword>
<protein>
    <submittedName>
        <fullName evidence="3">Trypsin-like peptidase domain-containing protein</fullName>
    </submittedName>
</protein>
<evidence type="ECO:0000313" key="4">
    <source>
        <dbReference type="Proteomes" id="UP001518989"/>
    </source>
</evidence>
<dbReference type="SMART" id="SM00020">
    <property type="entry name" value="Tryp_SPc"/>
    <property type="match status" value="1"/>
</dbReference>
<accession>A0ABS3KLS0</accession>
<dbReference type="PROSITE" id="PS00134">
    <property type="entry name" value="TRYPSIN_HIS"/>
    <property type="match status" value="1"/>
</dbReference>
<dbReference type="InterPro" id="IPR018114">
    <property type="entry name" value="TRYPSIN_HIS"/>
</dbReference>
<keyword evidence="4" id="KW-1185">Reference proteome</keyword>
<dbReference type="InterPro" id="IPR009003">
    <property type="entry name" value="Peptidase_S1_PA"/>
</dbReference>
<dbReference type="Gene3D" id="2.40.10.10">
    <property type="entry name" value="Trypsin-like serine proteases"/>
    <property type="match status" value="2"/>
</dbReference>
<feature type="domain" description="Peptidase S1" evidence="2">
    <location>
        <begin position="23"/>
        <end position="238"/>
    </location>
</feature>
<proteinExistence type="predicted"/>
<comment type="caution">
    <text evidence="3">The sequence shown here is derived from an EMBL/GenBank/DDBJ whole genome shotgun (WGS) entry which is preliminary data.</text>
</comment>
<dbReference type="PROSITE" id="PS50240">
    <property type="entry name" value="TRYPSIN_DOM"/>
    <property type="match status" value="1"/>
</dbReference>